<keyword evidence="3" id="KW-1185">Reference proteome</keyword>
<evidence type="ECO:0000256" key="1">
    <source>
        <dbReference type="SAM" id="MobiDB-lite"/>
    </source>
</evidence>
<reference evidence="3" key="1">
    <citation type="submission" date="2017-03" db="EMBL/GenBank/DDBJ databases">
        <title>Phytopthora megakarya and P. palmivora, two closely related causual agents of cacao black pod achieved similar genome size and gene model numbers by different mechanisms.</title>
        <authorList>
            <person name="Ali S."/>
            <person name="Shao J."/>
            <person name="Larry D.J."/>
            <person name="Kronmiller B."/>
            <person name="Shen D."/>
            <person name="Strem M.D."/>
            <person name="Melnick R.L."/>
            <person name="Guiltinan M.J."/>
            <person name="Tyler B.M."/>
            <person name="Meinhardt L.W."/>
            <person name="Bailey B.A."/>
        </authorList>
    </citation>
    <scope>NUCLEOTIDE SEQUENCE [LARGE SCALE GENOMIC DNA]</scope>
    <source>
        <strain evidence="3">zdho120</strain>
    </source>
</reference>
<dbReference type="OrthoDB" id="127942at2759"/>
<evidence type="ECO:0000313" key="2">
    <source>
        <dbReference type="EMBL" id="OWY94041.1"/>
    </source>
</evidence>
<protein>
    <submittedName>
        <fullName evidence="2">Uncharacterized protein</fullName>
    </submittedName>
</protein>
<dbReference type="STRING" id="4795.A0A225UM79"/>
<proteinExistence type="predicted"/>
<accession>A0A225UM79</accession>
<dbReference type="Proteomes" id="UP000198211">
    <property type="component" value="Unassembled WGS sequence"/>
</dbReference>
<sequence>MATAILHFHDMLQLAPAAPYIKRLETWALTIRTDIIHQKEQKRCSSPTISTHNSGDVATQKAELIERQTRVIESLAQQVRSLNQRVLALEDPRVKAPSSMRDDNRTESNSAAIGVCKPASDRRSGAKAPSSVWYELFSDLKGQQQKDRRRYHEAKLAVVYMRIYLPRGYDTGLEAGSNLIDFLNGQGIKAKAIGTVVKALKGLHAQGKLNEHIMAYRHLQANGLIIDPSPKATVHELHEKP</sequence>
<feature type="compositionally biased region" description="Basic and acidic residues" evidence="1">
    <location>
        <begin position="94"/>
        <end position="106"/>
    </location>
</feature>
<gene>
    <name evidence="2" type="ORF">PHMEG_00036349</name>
</gene>
<comment type="caution">
    <text evidence="2">The sequence shown here is derived from an EMBL/GenBank/DDBJ whole genome shotgun (WGS) entry which is preliminary data.</text>
</comment>
<name>A0A225UM79_9STRA</name>
<organism evidence="2 3">
    <name type="scientific">Phytophthora megakarya</name>
    <dbReference type="NCBI Taxonomy" id="4795"/>
    <lineage>
        <taxon>Eukaryota</taxon>
        <taxon>Sar</taxon>
        <taxon>Stramenopiles</taxon>
        <taxon>Oomycota</taxon>
        <taxon>Peronosporomycetes</taxon>
        <taxon>Peronosporales</taxon>
        <taxon>Peronosporaceae</taxon>
        <taxon>Phytophthora</taxon>
    </lineage>
</organism>
<feature type="region of interest" description="Disordered" evidence="1">
    <location>
        <begin position="94"/>
        <end position="126"/>
    </location>
</feature>
<dbReference type="AlphaFoldDB" id="A0A225UM79"/>
<dbReference type="EMBL" id="NBNE01015016">
    <property type="protein sequence ID" value="OWY94041.1"/>
    <property type="molecule type" value="Genomic_DNA"/>
</dbReference>
<evidence type="ECO:0000313" key="3">
    <source>
        <dbReference type="Proteomes" id="UP000198211"/>
    </source>
</evidence>